<evidence type="ECO:0000259" key="8">
    <source>
        <dbReference type="Pfam" id="PF01435"/>
    </source>
</evidence>
<reference evidence="9 10" key="1">
    <citation type="journal article" date="2013" name="PLoS ONE">
        <title>Genomic and secretomic analyses reveal unique features of the lignocellulolytic enzyme system of Penicillium decumbens.</title>
        <authorList>
            <person name="Liu G."/>
            <person name="Zhang L."/>
            <person name="Wei X."/>
            <person name="Zou G."/>
            <person name="Qin Y."/>
            <person name="Ma L."/>
            <person name="Li J."/>
            <person name="Zheng H."/>
            <person name="Wang S."/>
            <person name="Wang C."/>
            <person name="Xun L."/>
            <person name="Zhao G.-P."/>
            <person name="Zhou Z."/>
            <person name="Qu Y."/>
        </authorList>
    </citation>
    <scope>NUCLEOTIDE SEQUENCE [LARGE SCALE GENOMIC DNA]</scope>
    <source>
        <strain evidence="10">114-2 / CGMCC 5302</strain>
    </source>
</reference>
<dbReference type="GO" id="GO:0046872">
    <property type="term" value="F:metal ion binding"/>
    <property type="evidence" value="ECO:0007669"/>
    <property type="project" value="UniProtKB-KW"/>
</dbReference>
<keyword evidence="5 6" id="KW-0482">Metalloprotease</keyword>
<dbReference type="OrthoDB" id="7464992at2759"/>
<gene>
    <name evidence="9" type="ORF">PDE_02444</name>
</gene>
<feature type="compositionally biased region" description="Polar residues" evidence="7">
    <location>
        <begin position="73"/>
        <end position="88"/>
    </location>
</feature>
<comment type="cofactor">
    <cofactor evidence="6">
        <name>Zn(2+)</name>
        <dbReference type="ChEBI" id="CHEBI:29105"/>
    </cofactor>
    <text evidence="6">Binds 1 zinc ion per subunit.</text>
</comment>
<feature type="region of interest" description="Disordered" evidence="7">
    <location>
        <begin position="46"/>
        <end position="88"/>
    </location>
</feature>
<keyword evidence="2" id="KW-0479">Metal-binding</keyword>
<evidence type="ECO:0000313" key="9">
    <source>
        <dbReference type="EMBL" id="EPS27501.1"/>
    </source>
</evidence>
<dbReference type="STRING" id="933388.S7ZFR4"/>
<sequence>MLRQASSALRTARIPLLGLPSGSAHPRINPRASHLNLQLASRWVSTRTPRQLSNSKPPSQLSEALHPRRAFATTPSRPARNTYNRFNSSHSARPSIFHTLLSRSKPHHFVLIGLGISGIYLYNTEVVEMTGRRRFNCVSHEAELKMGMQSYREVLAQSQGRILPDNHPVAQMVNRVLQRLIPQAPIEGADWRVHVILDDENANAFVLPGGKVFVYTGILPICQDEDGLAAVLGHEIAHVVARHPAERMSNSFLTLGTVFLISLLFDVSGQLSSMLVNLMWSLPNSRTQEAEADNIGLMMMAKACFNPEGAVKLWHRMQQQEKSAPPQFMSTHPSSYNREEAIRGWLEKAETIYADNGCMPSFKKAYQTQSSYGW</sequence>
<dbReference type="PANTHER" id="PTHR22726:SF1">
    <property type="entry name" value="METALLOENDOPEPTIDASE OMA1, MITOCHONDRIAL"/>
    <property type="match status" value="1"/>
</dbReference>
<evidence type="ECO:0000256" key="7">
    <source>
        <dbReference type="SAM" id="MobiDB-lite"/>
    </source>
</evidence>
<dbReference type="GO" id="GO:0004222">
    <property type="term" value="F:metalloendopeptidase activity"/>
    <property type="evidence" value="ECO:0007669"/>
    <property type="project" value="InterPro"/>
</dbReference>
<dbReference type="GO" id="GO:0034982">
    <property type="term" value="P:mitochondrial protein processing"/>
    <property type="evidence" value="ECO:0007669"/>
    <property type="project" value="TreeGrafter"/>
</dbReference>
<dbReference type="eggNOG" id="KOG2661">
    <property type="taxonomic scope" value="Eukaryota"/>
</dbReference>
<evidence type="ECO:0000256" key="6">
    <source>
        <dbReference type="RuleBase" id="RU003983"/>
    </source>
</evidence>
<dbReference type="InterPro" id="IPR001915">
    <property type="entry name" value="Peptidase_M48"/>
</dbReference>
<protein>
    <recommendedName>
        <fullName evidence="8">Peptidase M48 domain-containing protein</fullName>
    </recommendedName>
</protein>
<dbReference type="EMBL" id="KB644410">
    <property type="protein sequence ID" value="EPS27501.1"/>
    <property type="molecule type" value="Genomic_DNA"/>
</dbReference>
<keyword evidence="1 6" id="KW-0645">Protease</keyword>
<keyword evidence="3 6" id="KW-0378">Hydrolase</keyword>
<comment type="similarity">
    <text evidence="6">Belongs to the peptidase M48 family.</text>
</comment>
<feature type="domain" description="Peptidase M48" evidence="8">
    <location>
        <begin position="171"/>
        <end position="345"/>
    </location>
</feature>
<keyword evidence="10" id="KW-1185">Reference proteome</keyword>
<dbReference type="Proteomes" id="UP000019376">
    <property type="component" value="Unassembled WGS sequence"/>
</dbReference>
<dbReference type="AlphaFoldDB" id="S7ZFR4"/>
<dbReference type="PANTHER" id="PTHR22726">
    <property type="entry name" value="METALLOENDOPEPTIDASE OMA1"/>
    <property type="match status" value="1"/>
</dbReference>
<evidence type="ECO:0000256" key="3">
    <source>
        <dbReference type="ARBA" id="ARBA00022801"/>
    </source>
</evidence>
<dbReference type="GO" id="GO:0005743">
    <property type="term" value="C:mitochondrial inner membrane"/>
    <property type="evidence" value="ECO:0007669"/>
    <property type="project" value="TreeGrafter"/>
</dbReference>
<dbReference type="InterPro" id="IPR051156">
    <property type="entry name" value="Mito/Outer_Membr_Metalloprot"/>
</dbReference>
<keyword evidence="4 6" id="KW-0862">Zinc</keyword>
<proteinExistence type="inferred from homology"/>
<dbReference type="Gene3D" id="3.30.2010.10">
    <property type="entry name" value="Metalloproteases ('zincins'), catalytic domain"/>
    <property type="match status" value="1"/>
</dbReference>
<organism evidence="9 10">
    <name type="scientific">Penicillium oxalicum (strain 114-2 / CGMCC 5302)</name>
    <name type="common">Penicillium decumbens</name>
    <dbReference type="NCBI Taxonomy" id="933388"/>
    <lineage>
        <taxon>Eukaryota</taxon>
        <taxon>Fungi</taxon>
        <taxon>Dikarya</taxon>
        <taxon>Ascomycota</taxon>
        <taxon>Pezizomycotina</taxon>
        <taxon>Eurotiomycetes</taxon>
        <taxon>Eurotiomycetidae</taxon>
        <taxon>Eurotiales</taxon>
        <taxon>Aspergillaceae</taxon>
        <taxon>Penicillium</taxon>
    </lineage>
</organism>
<evidence type="ECO:0000256" key="1">
    <source>
        <dbReference type="ARBA" id="ARBA00022670"/>
    </source>
</evidence>
<dbReference type="PhylomeDB" id="S7ZFR4"/>
<dbReference type="CDD" id="cd07331">
    <property type="entry name" value="M48C_Oma1_like"/>
    <property type="match status" value="1"/>
</dbReference>
<dbReference type="GO" id="GO:0006515">
    <property type="term" value="P:protein quality control for misfolded or incompletely synthesized proteins"/>
    <property type="evidence" value="ECO:0007669"/>
    <property type="project" value="TreeGrafter"/>
</dbReference>
<evidence type="ECO:0000256" key="5">
    <source>
        <dbReference type="ARBA" id="ARBA00023049"/>
    </source>
</evidence>
<feature type="compositionally biased region" description="Polar residues" evidence="7">
    <location>
        <begin position="46"/>
        <end position="62"/>
    </location>
</feature>
<accession>S7ZFR4</accession>
<evidence type="ECO:0000313" key="10">
    <source>
        <dbReference type="Proteomes" id="UP000019376"/>
    </source>
</evidence>
<evidence type="ECO:0000256" key="4">
    <source>
        <dbReference type="ARBA" id="ARBA00022833"/>
    </source>
</evidence>
<dbReference type="HOGENOM" id="CLU_029002_1_2_1"/>
<evidence type="ECO:0000256" key="2">
    <source>
        <dbReference type="ARBA" id="ARBA00022723"/>
    </source>
</evidence>
<name>S7ZFR4_PENO1</name>
<dbReference type="Pfam" id="PF01435">
    <property type="entry name" value="Peptidase_M48"/>
    <property type="match status" value="1"/>
</dbReference>